<dbReference type="AlphaFoldDB" id="A0A2H5XAH5"/>
<dbReference type="Proteomes" id="UP000236173">
    <property type="component" value="Unassembled WGS sequence"/>
</dbReference>
<evidence type="ECO:0000256" key="4">
    <source>
        <dbReference type="ARBA" id="ARBA00022519"/>
    </source>
</evidence>
<feature type="transmembrane region" description="Helical" evidence="9">
    <location>
        <begin position="366"/>
        <end position="384"/>
    </location>
</feature>
<evidence type="ECO:0000256" key="9">
    <source>
        <dbReference type="SAM" id="Phobius"/>
    </source>
</evidence>
<evidence type="ECO:0000313" key="11">
    <source>
        <dbReference type="EMBL" id="GBC98189.1"/>
    </source>
</evidence>
<dbReference type="EMBL" id="BEHT01000007">
    <property type="protein sequence ID" value="GBC98189.1"/>
    <property type="molecule type" value="Genomic_DNA"/>
</dbReference>
<dbReference type="Pfam" id="PF00482">
    <property type="entry name" value="T2SSF"/>
    <property type="match status" value="2"/>
</dbReference>
<keyword evidence="6 9" id="KW-1133">Transmembrane helix</keyword>
<dbReference type="FunFam" id="1.20.81.30:FF:000001">
    <property type="entry name" value="Type II secretion system protein F"/>
    <property type="match status" value="1"/>
</dbReference>
<gene>
    <name evidence="11" type="primary">gspF_2</name>
    <name evidence="11" type="ORF">HRbin17_00688</name>
</gene>
<dbReference type="PANTHER" id="PTHR30012">
    <property type="entry name" value="GENERAL SECRETION PATHWAY PROTEIN"/>
    <property type="match status" value="1"/>
</dbReference>
<evidence type="ECO:0000256" key="2">
    <source>
        <dbReference type="ARBA" id="ARBA00005745"/>
    </source>
</evidence>
<feature type="transmembrane region" description="Helical" evidence="9">
    <location>
        <begin position="170"/>
        <end position="194"/>
    </location>
</feature>
<dbReference type="Gene3D" id="1.20.81.30">
    <property type="entry name" value="Type II secretion system (T2SS), domain F"/>
    <property type="match status" value="2"/>
</dbReference>
<evidence type="ECO:0000256" key="3">
    <source>
        <dbReference type="ARBA" id="ARBA00022475"/>
    </source>
</evidence>
<comment type="similarity">
    <text evidence="2">Belongs to the GSP F family.</text>
</comment>
<proteinExistence type="inferred from homology"/>
<evidence type="ECO:0000256" key="1">
    <source>
        <dbReference type="ARBA" id="ARBA00004429"/>
    </source>
</evidence>
<evidence type="ECO:0000256" key="7">
    <source>
        <dbReference type="ARBA" id="ARBA00023136"/>
    </source>
</evidence>
<comment type="caution">
    <text evidence="11">The sequence shown here is derived from an EMBL/GenBank/DDBJ whole genome shotgun (WGS) entry which is preliminary data.</text>
</comment>
<accession>A0A2H5XAH5</accession>
<evidence type="ECO:0000313" key="12">
    <source>
        <dbReference type="Proteomes" id="UP000236173"/>
    </source>
</evidence>
<evidence type="ECO:0000256" key="8">
    <source>
        <dbReference type="SAM" id="MobiDB-lite"/>
    </source>
</evidence>
<dbReference type="InterPro" id="IPR003004">
    <property type="entry name" value="GspF/PilC"/>
</dbReference>
<evidence type="ECO:0000256" key="5">
    <source>
        <dbReference type="ARBA" id="ARBA00022692"/>
    </source>
</evidence>
<feature type="region of interest" description="Disordered" evidence="8">
    <location>
        <begin position="1"/>
        <end position="20"/>
    </location>
</feature>
<protein>
    <submittedName>
        <fullName evidence="11">Type II secretion system protein F</fullName>
    </submittedName>
</protein>
<keyword evidence="4" id="KW-0997">Cell inner membrane</keyword>
<name>A0A2H5XAH5_9BACT</name>
<organism evidence="11 12">
    <name type="scientific">Candidatus Fervidibacter japonicus</name>
    <dbReference type="NCBI Taxonomy" id="2035412"/>
    <lineage>
        <taxon>Bacteria</taxon>
        <taxon>Candidatus Fervidibacterota</taxon>
        <taxon>Candidatus Fervidibacter</taxon>
    </lineage>
</organism>
<keyword evidence="3" id="KW-1003">Cell membrane</keyword>
<evidence type="ECO:0000256" key="6">
    <source>
        <dbReference type="ARBA" id="ARBA00022989"/>
    </source>
</evidence>
<dbReference type="InterPro" id="IPR042094">
    <property type="entry name" value="T2SS_GspF_sf"/>
</dbReference>
<dbReference type="InterPro" id="IPR018076">
    <property type="entry name" value="T2SS_GspF_dom"/>
</dbReference>
<evidence type="ECO:0000259" key="10">
    <source>
        <dbReference type="Pfam" id="PF00482"/>
    </source>
</evidence>
<dbReference type="GO" id="GO:0005886">
    <property type="term" value="C:plasma membrane"/>
    <property type="evidence" value="ECO:0007669"/>
    <property type="project" value="UniProtKB-SubCell"/>
</dbReference>
<reference evidence="12" key="1">
    <citation type="submission" date="2017-09" db="EMBL/GenBank/DDBJ databases">
        <title>Metaegenomics of thermophilic ammonia-oxidizing enrichment culture.</title>
        <authorList>
            <person name="Kato S."/>
            <person name="Suzuki K."/>
        </authorList>
    </citation>
    <scope>NUCLEOTIDE SEQUENCE [LARGE SCALE GENOMIC DNA]</scope>
</reference>
<feature type="domain" description="Type II secretion system protein GspF" evidence="10">
    <location>
        <begin position="65"/>
        <end position="186"/>
    </location>
</feature>
<comment type="subcellular location">
    <subcellularLocation>
        <location evidence="1">Cell inner membrane</location>
        <topology evidence="1">Multi-pass membrane protein</topology>
    </subcellularLocation>
</comment>
<dbReference type="PANTHER" id="PTHR30012:SF0">
    <property type="entry name" value="TYPE II SECRETION SYSTEM PROTEIN F-RELATED"/>
    <property type="match status" value="1"/>
</dbReference>
<feature type="transmembrane region" description="Helical" evidence="9">
    <location>
        <begin position="214"/>
        <end position="232"/>
    </location>
</feature>
<sequence length="406" mass="44549">MPTFAYEARDRNGQLHRGTVEAPDPRRAYEQLRQNGLWVTRLREQTDGHPKFGVTPVHPAPLAVFFRHMNGAMRAGVSLSDALSIFASTERRSPLRAAVQRAADKVAQGVPLSKALKESSFPFPSFVLAMVEVGEKSGKLEEVFRLLAQHFERENDFHQELRRATMYPRFLAAAAVLVILAIVFVMPTVMGILLKAKGEADPFWAQYYGSATRNTLSAAILLAALFGAWALWRLIAMQPAFAPLVESIRMAIPWVGALPRALAAARFARALAMLVGAGVELSRSLEMAGEASGSPKLHAATQHQAPRLQRGEQLSVVLADLPLLHPMVVQVVMTGERTGTVDEGLQKAAEFLENEALTSIRAQATAAYFGLFFVMAIIIAYAAARFWMSWYGGMVEAVDKFMGVDQ</sequence>
<keyword evidence="7 9" id="KW-0472">Membrane</keyword>
<feature type="domain" description="Type II secretion system protein GspF" evidence="10">
    <location>
        <begin position="267"/>
        <end position="381"/>
    </location>
</feature>
<keyword evidence="5 9" id="KW-0812">Transmembrane</keyword>